<dbReference type="PROSITE" id="PS51195">
    <property type="entry name" value="Q_MOTIF"/>
    <property type="match status" value="1"/>
</dbReference>
<dbReference type="FunFam" id="3.40.50.300:FF:000108">
    <property type="entry name" value="ATP-dependent RNA helicase RhlE"/>
    <property type="match status" value="1"/>
</dbReference>
<evidence type="ECO:0000256" key="1">
    <source>
        <dbReference type="ARBA" id="ARBA00022490"/>
    </source>
</evidence>
<keyword evidence="1" id="KW-0963">Cytoplasm</keyword>
<evidence type="ECO:0000256" key="3">
    <source>
        <dbReference type="ARBA" id="ARBA00022801"/>
    </source>
</evidence>
<organism evidence="8">
    <name type="scientific">marine metagenome</name>
    <dbReference type="NCBI Taxonomy" id="408172"/>
    <lineage>
        <taxon>unclassified sequences</taxon>
        <taxon>metagenomes</taxon>
        <taxon>ecological metagenomes</taxon>
    </lineage>
</organism>
<gene>
    <name evidence="8" type="ORF">METZ01_LOCUS162134</name>
</gene>
<dbReference type="PROSITE" id="PS51192">
    <property type="entry name" value="HELICASE_ATP_BIND_1"/>
    <property type="match status" value="1"/>
</dbReference>
<dbReference type="CDD" id="cd00268">
    <property type="entry name" value="DEADc"/>
    <property type="match status" value="1"/>
</dbReference>
<dbReference type="SMART" id="SM00487">
    <property type="entry name" value="DEXDc"/>
    <property type="match status" value="1"/>
</dbReference>
<proteinExistence type="predicted"/>
<feature type="non-terminal residue" evidence="8">
    <location>
        <position position="251"/>
    </location>
</feature>
<dbReference type="InterPro" id="IPR027417">
    <property type="entry name" value="P-loop_NTPase"/>
</dbReference>
<dbReference type="InterPro" id="IPR014001">
    <property type="entry name" value="Helicase_ATP-bd"/>
</dbReference>
<dbReference type="InterPro" id="IPR044742">
    <property type="entry name" value="DEAD/DEAH_RhlB"/>
</dbReference>
<dbReference type="GO" id="GO:0016787">
    <property type="term" value="F:hydrolase activity"/>
    <property type="evidence" value="ECO:0007669"/>
    <property type="project" value="UniProtKB-KW"/>
</dbReference>
<dbReference type="PROSITE" id="PS00039">
    <property type="entry name" value="DEAD_ATP_HELICASE"/>
    <property type="match status" value="1"/>
</dbReference>
<evidence type="ECO:0008006" key="9">
    <source>
        <dbReference type="Google" id="ProtNLM"/>
    </source>
</evidence>
<feature type="domain" description="DEAD-box RNA helicase Q" evidence="7">
    <location>
        <begin position="1"/>
        <end position="29"/>
    </location>
</feature>
<keyword evidence="3" id="KW-0378">Hydrolase</keyword>
<name>A0A382B625_9ZZZZ</name>
<dbReference type="InterPro" id="IPR011545">
    <property type="entry name" value="DEAD/DEAH_box_helicase_dom"/>
</dbReference>
<accession>A0A382B625</accession>
<dbReference type="AlphaFoldDB" id="A0A382B625"/>
<dbReference type="InterPro" id="IPR014014">
    <property type="entry name" value="RNA_helicase_DEAD_Q_motif"/>
</dbReference>
<evidence type="ECO:0000256" key="5">
    <source>
        <dbReference type="ARBA" id="ARBA00022840"/>
    </source>
</evidence>
<dbReference type="Pfam" id="PF00270">
    <property type="entry name" value="DEAD"/>
    <property type="match status" value="1"/>
</dbReference>
<dbReference type="GO" id="GO:0005524">
    <property type="term" value="F:ATP binding"/>
    <property type="evidence" value="ECO:0007669"/>
    <property type="project" value="UniProtKB-KW"/>
</dbReference>
<sequence>MSFANLGLNNHLQKAITDLGFQKPTPIQQECIPYLLENENDIIALAQTGTGKTAAFGLPIIQQIEIESKQTQAIILCPTRELCLQITKDLGTYAKYTKGLRITAVYGGANIQTQIKALNSGSQIVVGTPGRVIDLIKRKKLKLGHIKYVVLDEADEMLNMGFKEDLDTILAETPEEKRTLLFSATMPKEVMRITKNYMFSPKTIEVARRNEGAKNVEHYFYMVNARDRYKALRRICDVNPDIYGIVFCRTR</sequence>
<dbReference type="SUPFAM" id="SSF52540">
    <property type="entry name" value="P-loop containing nucleoside triphosphate hydrolases"/>
    <property type="match status" value="2"/>
</dbReference>
<dbReference type="Gene3D" id="3.40.50.300">
    <property type="entry name" value="P-loop containing nucleotide triphosphate hydrolases"/>
    <property type="match status" value="1"/>
</dbReference>
<dbReference type="GO" id="GO:0003676">
    <property type="term" value="F:nucleic acid binding"/>
    <property type="evidence" value="ECO:0007669"/>
    <property type="project" value="InterPro"/>
</dbReference>
<dbReference type="GO" id="GO:0005829">
    <property type="term" value="C:cytosol"/>
    <property type="evidence" value="ECO:0007669"/>
    <property type="project" value="TreeGrafter"/>
</dbReference>
<feature type="domain" description="Helicase ATP-binding" evidence="6">
    <location>
        <begin position="33"/>
        <end position="204"/>
    </location>
</feature>
<dbReference type="InterPro" id="IPR050079">
    <property type="entry name" value="DEAD_box_RNA_helicase"/>
</dbReference>
<dbReference type="PANTHER" id="PTHR47959">
    <property type="entry name" value="ATP-DEPENDENT RNA HELICASE RHLE-RELATED"/>
    <property type="match status" value="1"/>
</dbReference>
<dbReference type="InterPro" id="IPR000629">
    <property type="entry name" value="RNA-helicase_DEAD-box_CS"/>
</dbReference>
<evidence type="ECO:0000313" key="8">
    <source>
        <dbReference type="EMBL" id="SVB09280.1"/>
    </source>
</evidence>
<keyword evidence="4" id="KW-0347">Helicase</keyword>
<protein>
    <recommendedName>
        <fullName evidence="9">Helicase ATP-binding domain-containing protein</fullName>
    </recommendedName>
</protein>
<keyword evidence="2" id="KW-0547">Nucleotide-binding</keyword>
<dbReference type="GO" id="GO:0003724">
    <property type="term" value="F:RNA helicase activity"/>
    <property type="evidence" value="ECO:0007669"/>
    <property type="project" value="InterPro"/>
</dbReference>
<reference evidence="8" key="1">
    <citation type="submission" date="2018-05" db="EMBL/GenBank/DDBJ databases">
        <authorList>
            <person name="Lanie J.A."/>
            <person name="Ng W.-L."/>
            <person name="Kazmierczak K.M."/>
            <person name="Andrzejewski T.M."/>
            <person name="Davidsen T.M."/>
            <person name="Wayne K.J."/>
            <person name="Tettelin H."/>
            <person name="Glass J.I."/>
            <person name="Rusch D."/>
            <person name="Podicherti R."/>
            <person name="Tsui H.-C.T."/>
            <person name="Winkler M.E."/>
        </authorList>
    </citation>
    <scope>NUCLEOTIDE SEQUENCE</scope>
</reference>
<evidence type="ECO:0000256" key="4">
    <source>
        <dbReference type="ARBA" id="ARBA00022806"/>
    </source>
</evidence>
<dbReference type="PANTHER" id="PTHR47959:SF13">
    <property type="entry name" value="ATP-DEPENDENT RNA HELICASE RHLE"/>
    <property type="match status" value="1"/>
</dbReference>
<dbReference type="EMBL" id="UINC01028386">
    <property type="protein sequence ID" value="SVB09280.1"/>
    <property type="molecule type" value="Genomic_DNA"/>
</dbReference>
<evidence type="ECO:0000256" key="2">
    <source>
        <dbReference type="ARBA" id="ARBA00022741"/>
    </source>
</evidence>
<evidence type="ECO:0000259" key="7">
    <source>
        <dbReference type="PROSITE" id="PS51195"/>
    </source>
</evidence>
<keyword evidence="5" id="KW-0067">ATP-binding</keyword>
<evidence type="ECO:0000259" key="6">
    <source>
        <dbReference type="PROSITE" id="PS51192"/>
    </source>
</evidence>